<comment type="caution">
    <text evidence="2">The sequence shown here is derived from an EMBL/GenBank/DDBJ whole genome shotgun (WGS) entry which is preliminary data.</text>
</comment>
<dbReference type="GO" id="GO:0003723">
    <property type="term" value="F:RNA binding"/>
    <property type="evidence" value="ECO:0007669"/>
    <property type="project" value="InterPro"/>
</dbReference>
<reference evidence="2" key="1">
    <citation type="submission" date="2021-02" db="EMBL/GenBank/DDBJ databases">
        <authorList>
            <person name="Nowell W R."/>
        </authorList>
    </citation>
    <scope>NUCLEOTIDE SEQUENCE</scope>
</reference>
<protein>
    <recommendedName>
        <fullName evidence="1">DYW domain-containing protein</fullName>
    </recommendedName>
</protein>
<dbReference type="Gene3D" id="1.25.40.10">
    <property type="entry name" value="Tetratricopeptide repeat domain"/>
    <property type="match status" value="3"/>
</dbReference>
<dbReference type="InterPro" id="IPR032867">
    <property type="entry name" value="DYW_dom"/>
</dbReference>
<proteinExistence type="predicted"/>
<dbReference type="InterPro" id="IPR011990">
    <property type="entry name" value="TPR-like_helical_dom_sf"/>
</dbReference>
<evidence type="ECO:0000313" key="3">
    <source>
        <dbReference type="Proteomes" id="UP000663832"/>
    </source>
</evidence>
<evidence type="ECO:0000313" key="2">
    <source>
        <dbReference type="EMBL" id="CAF1330657.1"/>
    </source>
</evidence>
<dbReference type="Proteomes" id="UP000663832">
    <property type="component" value="Unassembled WGS sequence"/>
</dbReference>
<dbReference type="GO" id="GO:0009451">
    <property type="term" value="P:RNA modification"/>
    <property type="evidence" value="ECO:0007669"/>
    <property type="project" value="InterPro"/>
</dbReference>
<name>A0A815FT85_9BILA</name>
<dbReference type="Pfam" id="PF01535">
    <property type="entry name" value="PPR"/>
    <property type="match status" value="3"/>
</dbReference>
<dbReference type="InterPro" id="IPR002885">
    <property type="entry name" value="PPR_rpt"/>
</dbReference>
<feature type="domain" description="DYW" evidence="1">
    <location>
        <begin position="561"/>
        <end position="642"/>
    </location>
</feature>
<accession>A0A815FT85</accession>
<keyword evidence="3" id="KW-1185">Reference proteome</keyword>
<dbReference type="OrthoDB" id="185373at2759"/>
<dbReference type="AlphaFoldDB" id="A0A815FT85"/>
<dbReference type="EMBL" id="CAJNOM010000295">
    <property type="protein sequence ID" value="CAF1330657.1"/>
    <property type="molecule type" value="Genomic_DNA"/>
</dbReference>
<gene>
    <name evidence="2" type="ORF">QVE165_LOCUS32871</name>
</gene>
<evidence type="ECO:0000259" key="1">
    <source>
        <dbReference type="Pfam" id="PF14432"/>
    </source>
</evidence>
<organism evidence="2 3">
    <name type="scientific">Adineta steineri</name>
    <dbReference type="NCBI Taxonomy" id="433720"/>
    <lineage>
        <taxon>Eukaryota</taxon>
        <taxon>Metazoa</taxon>
        <taxon>Spiralia</taxon>
        <taxon>Gnathifera</taxon>
        <taxon>Rotifera</taxon>
        <taxon>Eurotatoria</taxon>
        <taxon>Bdelloidea</taxon>
        <taxon>Adinetida</taxon>
        <taxon>Adinetidae</taxon>
        <taxon>Adineta</taxon>
    </lineage>
</organism>
<dbReference type="Pfam" id="PF14432">
    <property type="entry name" value="DYW_deaminase"/>
    <property type="match status" value="1"/>
</dbReference>
<dbReference type="PANTHER" id="PTHR47926:SF347">
    <property type="entry name" value="PENTATRICOPEPTIDE REPEAT-CONTAINING PROTEIN"/>
    <property type="match status" value="1"/>
</dbReference>
<dbReference type="PANTHER" id="PTHR47926">
    <property type="entry name" value="PENTATRICOPEPTIDE REPEAT-CONTAINING PROTEIN"/>
    <property type="match status" value="1"/>
</dbReference>
<dbReference type="InterPro" id="IPR046960">
    <property type="entry name" value="PPR_At4g14850-like_plant"/>
</dbReference>
<dbReference type="GO" id="GO:0008270">
    <property type="term" value="F:zinc ion binding"/>
    <property type="evidence" value="ECO:0007669"/>
    <property type="project" value="InterPro"/>
</dbReference>
<sequence>MQYFCRLSIIRSSFRFLSLSSSSTVNVHASTTHEELYEINKLMNNYNNSHVPIRTVALFEWMSNIINLKPDFICYTQIIRACGEINNLKLCQKIHEFIDKDQTLQSKEYYQLQIKLIYMYAKIKHIELAEQIFQQIKNRSFDINLYGTMFKGYNMNGQSEKTIRLFENEILNKKTIELDAISATCVLSACSSSHRLDIGHNIYNEVARLKLLDPPNIRLATAIIDMYCNCGSIDRARKLFDQLLPIADHITYSILMKAYLSINQPVQVLSLFHQLQSSSSSISPDAVLYLHVINACQQLGLPHQAENIHRAIPSFLIEKNLSVQTALINMHSHCLQLNEAYRLFSLLKQKDNHTLANLIYGFAINGQGQRALKLFEDMKSELKLNEQIYKMALYACKFTDGLVDEARKIYKLIPEKYKTPEIAAIMVSVLARASLFDEVQSFIHQYKSKSTDVSSLWSALFMVCYHSGNVQYAKLFYDKIKDDPFLLLLFSDMTNSLPSNEILNYFQQQLPGKCRTEIKNNNTMNYTVYEFHDNDLSNFPLLNSELNIIIDELKSVNINWQLTKNDLKQLFCGHISVRLAIVQNFVLNPSSTMIQLTKTKPLCSTCHEGIKQLTLIKQCDIILKDDIRIHHFHNGKCSCHDKF</sequence>